<keyword evidence="9 16" id="KW-0133">Cell shape</keyword>
<reference evidence="19 20" key="1">
    <citation type="submission" date="2016-04" db="EMBL/GenBank/DDBJ databases">
        <title>Draft genome sequence of Janthinobacterium psychrotolerans sp. nov., isolated from freshwater sediments in Denmark.</title>
        <authorList>
            <person name="Gong X."/>
            <person name="Skrivergaard S."/>
            <person name="Korsgaard B.S."/>
            <person name="Schreiber L."/>
            <person name="Marshall I.P."/>
            <person name="Finster K."/>
            <person name="Schramm A."/>
        </authorList>
    </citation>
    <scope>NUCLEOTIDE SEQUENCE [LARGE SCALE GENOMIC DNA]</scope>
    <source>
        <strain evidence="19 20">S3-2</strain>
    </source>
</reference>
<keyword evidence="3 16" id="KW-0997">Cell inner membrane</keyword>
<dbReference type="SUPFAM" id="SSF56519">
    <property type="entry name" value="Penicillin binding protein dimerisation domain"/>
    <property type="match status" value="1"/>
</dbReference>
<keyword evidence="7 16" id="KW-0812">Transmembrane</keyword>
<dbReference type="Pfam" id="PF00905">
    <property type="entry name" value="Transpeptidase"/>
    <property type="match status" value="1"/>
</dbReference>
<dbReference type="UniPathway" id="UPA00219"/>
<dbReference type="Pfam" id="PF03717">
    <property type="entry name" value="PBP_dimer"/>
    <property type="match status" value="1"/>
</dbReference>
<evidence type="ECO:0000256" key="9">
    <source>
        <dbReference type="ARBA" id="ARBA00022960"/>
    </source>
</evidence>
<evidence type="ECO:0000256" key="12">
    <source>
        <dbReference type="ARBA" id="ARBA00023136"/>
    </source>
</evidence>
<keyword evidence="8 16" id="KW-0378">Hydrolase</keyword>
<dbReference type="GO" id="GO:0000917">
    <property type="term" value="P:division septum assembly"/>
    <property type="evidence" value="ECO:0007669"/>
    <property type="project" value="UniProtKB-KW"/>
</dbReference>
<protein>
    <recommendedName>
        <fullName evidence="16">Peptidoglycan D,D-transpeptidase FtsI</fullName>
        <ecNumber evidence="16">3.4.16.4</ecNumber>
    </recommendedName>
    <alternativeName>
        <fullName evidence="16">Penicillin-binding protein 3</fullName>
        <shortName evidence="16">PBP-3</shortName>
    </alternativeName>
</protein>
<dbReference type="SUPFAM" id="SSF56601">
    <property type="entry name" value="beta-lactamase/transpeptidase-like"/>
    <property type="match status" value="1"/>
</dbReference>
<dbReference type="Gene3D" id="1.10.150.770">
    <property type="match status" value="1"/>
</dbReference>
<keyword evidence="6 16" id="KW-0645">Protease</keyword>
<name>A0A1A7BZP1_9BURK</name>
<accession>A0A1A7BZP1</accession>
<evidence type="ECO:0000313" key="19">
    <source>
        <dbReference type="EMBL" id="OBV39141.1"/>
    </source>
</evidence>
<keyword evidence="2 16" id="KW-1003">Cell membrane</keyword>
<dbReference type="HAMAP" id="MF_02080">
    <property type="entry name" value="FtsI_transpept"/>
    <property type="match status" value="1"/>
</dbReference>
<evidence type="ECO:0000256" key="1">
    <source>
        <dbReference type="ARBA" id="ARBA00004370"/>
    </source>
</evidence>
<gene>
    <name evidence="16" type="primary">ftsI</name>
    <name evidence="19" type="ORF">ASR47_1008203</name>
</gene>
<dbReference type="Proteomes" id="UP000092713">
    <property type="component" value="Unassembled WGS sequence"/>
</dbReference>
<keyword evidence="10 16" id="KW-0573">Peptidoglycan synthesis</keyword>
<evidence type="ECO:0000256" key="7">
    <source>
        <dbReference type="ARBA" id="ARBA00022692"/>
    </source>
</evidence>
<keyword evidence="4 16" id="KW-0132">Cell division</keyword>
<keyword evidence="14 16" id="KW-0131">Cell cycle</keyword>
<evidence type="ECO:0000259" key="18">
    <source>
        <dbReference type="Pfam" id="PF03717"/>
    </source>
</evidence>
<comment type="catalytic activity">
    <reaction evidence="16">
        <text>Preferential cleavage: (Ac)2-L-Lys-D-Ala-|-D-Ala. Also transpeptidation of peptidyl-alanyl moieties that are N-acyl substituents of D-alanine.</text>
        <dbReference type="EC" id="3.4.16.4"/>
    </reaction>
</comment>
<evidence type="ECO:0000256" key="15">
    <source>
        <dbReference type="ARBA" id="ARBA00023316"/>
    </source>
</evidence>
<keyword evidence="11 16" id="KW-1133">Transmembrane helix</keyword>
<dbReference type="InterPro" id="IPR005311">
    <property type="entry name" value="PBP_dimer"/>
</dbReference>
<dbReference type="Gene3D" id="3.90.1310.10">
    <property type="entry name" value="Penicillin-binding protein 2a (Domain 2)"/>
    <property type="match status" value="1"/>
</dbReference>
<sequence length="593" mass="64644">MKLGGNGSGGRVAASKGVPFSKNPVLAVRLPVWRSRVVLFLLFFAFAGLGARAMWLQGVSTQFLQKQGKARYERTLELPATRGKITDRNGQVLASSVPVKAIWAIPDDVLQAPPEKINALANLLEMNVTELRKKLDSDRSFVYLKRQVEMDVADKINKLGIDGIDERKEYKRFYPQGEVMTHVVGFTNVEDVGQESMELAQQKTLVGTTGSRRVIKDRLGHIVEDIGFIHEPHDGKDLTLSVDSKIQYIAFTQLKEAVEKFNAKAGGAVVLDVHTGEVLALANYPSYDPNDRRKLTGQQLRNRVMTDTFEPGSTLKPITVSLALDTGRVKPGTLIDTGPGRYTIADRTITDTKPHGVISVAEIIEMSSNIGTSKIALGMPSQEMWEMFTKVGFGQQPKWGFPGAVAGRVRPYKSWRPVEQATMSYGNGISVSLIQLARSYMMFARDGDTIPLSFQKVTELPVGQQVIKPKTAADMRAMLELVVSGAHGSAKRAQVAGYRVGGKTGTAYKVENGRYAMPRKYIGSFVGMVPMSAPRFIIAVMIDEPTGLYHYGGQVAAPAFAAIATNALRAMNVPPDSSVTEIVVPANAGPEAM</sequence>
<comment type="similarity">
    <text evidence="16">Belongs to the transpeptidase family. FtsI subfamily.</text>
</comment>
<keyword evidence="5 16" id="KW-0121">Carboxypeptidase</keyword>
<dbReference type="OrthoDB" id="9789078at2"/>
<dbReference type="Gene3D" id="3.30.450.330">
    <property type="match status" value="1"/>
</dbReference>
<evidence type="ECO:0000256" key="13">
    <source>
        <dbReference type="ARBA" id="ARBA00023210"/>
    </source>
</evidence>
<feature type="active site" description="Acyl-ester intermediate" evidence="16">
    <location>
        <position position="313"/>
    </location>
</feature>
<organism evidence="19 20">
    <name type="scientific">Janthinobacterium psychrotolerans</name>
    <dbReference type="NCBI Taxonomy" id="1747903"/>
    <lineage>
        <taxon>Bacteria</taxon>
        <taxon>Pseudomonadati</taxon>
        <taxon>Pseudomonadota</taxon>
        <taxon>Betaproteobacteria</taxon>
        <taxon>Burkholderiales</taxon>
        <taxon>Oxalobacteraceae</taxon>
        <taxon>Janthinobacterium</taxon>
    </lineage>
</organism>
<evidence type="ECO:0000313" key="20">
    <source>
        <dbReference type="Proteomes" id="UP000092713"/>
    </source>
</evidence>
<dbReference type="AlphaFoldDB" id="A0A1A7BZP1"/>
<dbReference type="GO" id="GO:0005886">
    <property type="term" value="C:plasma membrane"/>
    <property type="evidence" value="ECO:0007669"/>
    <property type="project" value="UniProtKB-SubCell"/>
</dbReference>
<dbReference type="InterPro" id="IPR001460">
    <property type="entry name" value="PCN-bd_Tpept"/>
</dbReference>
<proteinExistence type="inferred from homology"/>
<evidence type="ECO:0000256" key="5">
    <source>
        <dbReference type="ARBA" id="ARBA00022645"/>
    </source>
</evidence>
<keyword evidence="20" id="KW-1185">Reference proteome</keyword>
<dbReference type="PANTHER" id="PTHR30627">
    <property type="entry name" value="PEPTIDOGLYCAN D,D-TRANSPEPTIDASE"/>
    <property type="match status" value="1"/>
</dbReference>
<evidence type="ECO:0000256" key="6">
    <source>
        <dbReference type="ARBA" id="ARBA00022670"/>
    </source>
</evidence>
<evidence type="ECO:0000256" key="10">
    <source>
        <dbReference type="ARBA" id="ARBA00022984"/>
    </source>
</evidence>
<dbReference type="EMBL" id="LOCQ01000055">
    <property type="protein sequence ID" value="OBV39141.1"/>
    <property type="molecule type" value="Genomic_DNA"/>
</dbReference>
<dbReference type="GO" id="GO:0008955">
    <property type="term" value="F:peptidoglycan glycosyltransferase activity"/>
    <property type="evidence" value="ECO:0007669"/>
    <property type="project" value="InterPro"/>
</dbReference>
<keyword evidence="12 16" id="KW-0472">Membrane</keyword>
<comment type="function">
    <text evidence="16">Catalyzes cross-linking of the peptidoglycan cell wall at the division septum.</text>
</comment>
<comment type="subcellular location">
    <subcellularLocation>
        <location evidence="16">Cell inner membrane</location>
        <topology evidence="16">Single-pass membrane protein</topology>
    </subcellularLocation>
    <subcellularLocation>
        <location evidence="1">Membrane</location>
    </subcellularLocation>
</comment>
<keyword evidence="15 16" id="KW-0961">Cell wall biogenesis/degradation</keyword>
<dbReference type="PATRIC" id="fig|1747903.4.peg.2716"/>
<comment type="caution">
    <text evidence="19">The sequence shown here is derived from an EMBL/GenBank/DDBJ whole genome shotgun (WGS) entry which is preliminary data.</text>
</comment>
<feature type="domain" description="Penicillin-binding protein transpeptidase" evidence="17">
    <location>
        <begin position="266"/>
        <end position="563"/>
    </location>
</feature>
<dbReference type="InterPro" id="IPR036138">
    <property type="entry name" value="PBP_dimer_sf"/>
</dbReference>
<dbReference type="GO" id="GO:0008360">
    <property type="term" value="P:regulation of cell shape"/>
    <property type="evidence" value="ECO:0007669"/>
    <property type="project" value="UniProtKB-KW"/>
</dbReference>
<dbReference type="GO" id="GO:0009252">
    <property type="term" value="P:peptidoglycan biosynthetic process"/>
    <property type="evidence" value="ECO:0007669"/>
    <property type="project" value="UniProtKB-UniRule"/>
</dbReference>
<dbReference type="GO" id="GO:0071555">
    <property type="term" value="P:cell wall organization"/>
    <property type="evidence" value="ECO:0007669"/>
    <property type="project" value="UniProtKB-KW"/>
</dbReference>
<dbReference type="GO" id="GO:0009002">
    <property type="term" value="F:serine-type D-Ala-D-Ala carboxypeptidase activity"/>
    <property type="evidence" value="ECO:0007669"/>
    <property type="project" value="UniProtKB-UniRule"/>
</dbReference>
<evidence type="ECO:0000256" key="8">
    <source>
        <dbReference type="ARBA" id="ARBA00022801"/>
    </source>
</evidence>
<feature type="transmembrane region" description="Helical" evidence="16">
    <location>
        <begin position="37"/>
        <end position="56"/>
    </location>
</feature>
<dbReference type="GO" id="GO:0008658">
    <property type="term" value="F:penicillin binding"/>
    <property type="evidence" value="ECO:0007669"/>
    <property type="project" value="InterPro"/>
</dbReference>
<evidence type="ECO:0000256" key="2">
    <source>
        <dbReference type="ARBA" id="ARBA00022475"/>
    </source>
</evidence>
<evidence type="ECO:0000256" key="11">
    <source>
        <dbReference type="ARBA" id="ARBA00022989"/>
    </source>
</evidence>
<dbReference type="GO" id="GO:0006508">
    <property type="term" value="P:proteolysis"/>
    <property type="evidence" value="ECO:0007669"/>
    <property type="project" value="UniProtKB-KW"/>
</dbReference>
<keyword evidence="13 16" id="KW-0717">Septation</keyword>
<evidence type="ECO:0000256" key="3">
    <source>
        <dbReference type="ARBA" id="ARBA00022519"/>
    </source>
</evidence>
<dbReference type="Gene3D" id="3.40.710.10">
    <property type="entry name" value="DD-peptidase/beta-lactamase superfamily"/>
    <property type="match status" value="1"/>
</dbReference>
<dbReference type="InterPro" id="IPR012338">
    <property type="entry name" value="Beta-lactam/transpept-like"/>
</dbReference>
<dbReference type="RefSeq" id="WP_065308355.1">
    <property type="nucleotide sequence ID" value="NZ_LOCQ01000055.1"/>
</dbReference>
<dbReference type="STRING" id="1747903.ASR47_1008203"/>
<dbReference type="EC" id="3.4.16.4" evidence="16"/>
<evidence type="ECO:0000256" key="14">
    <source>
        <dbReference type="ARBA" id="ARBA00023306"/>
    </source>
</evidence>
<dbReference type="InterPro" id="IPR050515">
    <property type="entry name" value="Beta-lactam/transpept"/>
</dbReference>
<evidence type="ECO:0000256" key="16">
    <source>
        <dbReference type="HAMAP-Rule" id="MF_02080"/>
    </source>
</evidence>
<comment type="pathway">
    <text evidence="16">Cell wall biogenesis; peptidoglycan biosynthesis.</text>
</comment>
<dbReference type="PANTHER" id="PTHR30627:SF1">
    <property type="entry name" value="PEPTIDOGLYCAN D,D-TRANSPEPTIDASE FTSI"/>
    <property type="match status" value="1"/>
</dbReference>
<dbReference type="GO" id="GO:0043093">
    <property type="term" value="P:FtsZ-dependent cytokinesis"/>
    <property type="evidence" value="ECO:0007669"/>
    <property type="project" value="UniProtKB-UniRule"/>
</dbReference>
<feature type="domain" description="Penicillin-binding protein dimerisation" evidence="18">
    <location>
        <begin position="78"/>
        <end position="224"/>
    </location>
</feature>
<evidence type="ECO:0000259" key="17">
    <source>
        <dbReference type="Pfam" id="PF00905"/>
    </source>
</evidence>
<evidence type="ECO:0000256" key="4">
    <source>
        <dbReference type="ARBA" id="ARBA00022618"/>
    </source>
</evidence>
<dbReference type="InterPro" id="IPR037532">
    <property type="entry name" value="FtsI_transpept"/>
</dbReference>